<name>A0A6N8CUK5_9BACI</name>
<dbReference type="HAMAP" id="MF_01491">
    <property type="entry name" value="RNase_J_bact"/>
    <property type="match status" value="1"/>
</dbReference>
<keyword evidence="9 12" id="KW-0269">Exonuclease</keyword>
<evidence type="ECO:0000256" key="12">
    <source>
        <dbReference type="HAMAP-Rule" id="MF_01491"/>
    </source>
</evidence>
<keyword evidence="19" id="KW-1185">Reference proteome</keyword>
<keyword evidence="7 12" id="KW-0378">Hydrolase</keyword>
<comment type="subunit">
    <text evidence="11">Unclear whether it forms homodimers or belongs to a larger complex. According to probably does not form homodimers, while shows homodimer formation. Both reports show RNase J1 and J2 interaction, probably as a heterotetramer shows it is a component of a possible RNA degradosome complex composed of rny, rnjA, rnjB, pnp, pfkA and eno, while finds no evidence of an RNA degradosome complex.</text>
</comment>
<dbReference type="PANTHER" id="PTHR43694">
    <property type="entry name" value="RIBONUCLEASE J"/>
    <property type="match status" value="1"/>
</dbReference>
<keyword evidence="2 12" id="KW-0963">Cytoplasm</keyword>
<keyword evidence="10 12" id="KW-0694">RNA-binding</keyword>
<dbReference type="Pfam" id="PF00753">
    <property type="entry name" value="Lactamase_B"/>
    <property type="match status" value="1"/>
</dbReference>
<evidence type="ECO:0000256" key="8">
    <source>
        <dbReference type="ARBA" id="ARBA00022833"/>
    </source>
</evidence>
<evidence type="ECO:0000256" key="13">
    <source>
        <dbReference type="PIRNR" id="PIRNR004803"/>
    </source>
</evidence>
<feature type="binding site" evidence="12 15">
    <location>
        <begin position="364"/>
        <end position="368"/>
    </location>
    <ligand>
        <name>substrate</name>
    </ligand>
</feature>
<comment type="subunit">
    <text evidence="12">Homodimer, may be a subunit of the RNA degradosome.</text>
</comment>
<comment type="similarity">
    <text evidence="12 13">Belongs to the metallo-beta-lactamase superfamily. RNA-metabolizing metallo-beta-lactamase-like family. Bacterial RNase J subfamily.</text>
</comment>
<sequence length="555" mass="61584">MSNSKSDEVKIYAMGGVGELGNNMTVIEVNDDIFIIDAGLMHPHEDMLGIDTVIPDATYLIENKERVRGIFLTHGHQVHIGGLPYLLRKLNAPVYATKFTLALLKEKLKEFGKGKGKDKFVTIEPGRSLKLGFRRISFFRTNHSVPDSIGVAIYTSQGAIVHTGDFKFDYTPVDGKKADISKMARIGDRGVLCLLSDSKNAEIPGKTDSDAVVGANLRDLFYVAEGRVIASLYATNIHRIQQFIDAAVLNDRQVVLDGRYLERIVSIAIKQGYLSIPENTFITWDEAKKQNDSDIAILTTGHAGDPVSSMTRIANHAHKRITPKQNDLFIFAASSTPSNEKIVTKAIDELMRMGVHVIHGKRVHVSGHGAQEELKLMLQLMRPKYFVPIHGEFKMLIAHQELAIQSGVPNHHIFLLDKGDVVEFNEGTARQAEKVPAGHLLVDGLGVGDVGNIVLRDRRLLSQDGTLVVVVTLGRQTKKILSGPEVITRGFVYVRESEKLIEDASQIVSEVISQSLTKNVSEWSSLKNGIRDVLSKYLYEKTKRRPMILPIIMEI</sequence>
<dbReference type="PROSITE" id="PS01292">
    <property type="entry name" value="UPF0036"/>
    <property type="match status" value="1"/>
</dbReference>
<feature type="binding site" evidence="16">
    <location>
        <position position="165"/>
    </location>
    <ligand>
        <name>Zn(2+)</name>
        <dbReference type="ChEBI" id="CHEBI:29105"/>
        <label>1</label>
        <note>catalytic</note>
    </ligand>
</feature>
<keyword evidence="6 12" id="KW-0255">Endonuclease</keyword>
<evidence type="ECO:0000313" key="18">
    <source>
        <dbReference type="EMBL" id="MTT32863.1"/>
    </source>
</evidence>
<feature type="active site" description="Proton donor" evidence="14">
    <location>
        <position position="197"/>
    </location>
</feature>
<dbReference type="SUPFAM" id="SSF56281">
    <property type="entry name" value="Metallo-hydrolase/oxidoreductase"/>
    <property type="match status" value="1"/>
</dbReference>
<dbReference type="GO" id="GO:0008270">
    <property type="term" value="F:zinc ion binding"/>
    <property type="evidence" value="ECO:0007669"/>
    <property type="project" value="InterPro"/>
</dbReference>
<dbReference type="OrthoDB" id="9758375at2"/>
<dbReference type="SMART" id="SM00849">
    <property type="entry name" value="Lactamase_B"/>
    <property type="match status" value="1"/>
</dbReference>
<protein>
    <recommendedName>
        <fullName evidence="12 13">Ribonuclease J</fullName>
        <shortName evidence="12">RNase J</shortName>
        <ecNumber evidence="12 13">3.1.-.-</ecNumber>
    </recommendedName>
</protein>
<comment type="cofactor">
    <cofactor evidence="16">
        <name>Ca(2+)</name>
        <dbReference type="ChEBI" id="CHEBI:29108"/>
    </cofactor>
    <text evidence="16">Binds 1 Ca(2+) cation per subunit. Seen in 1 crystal structure, it is not clear if it is physiologically important.</text>
</comment>
<dbReference type="Proteomes" id="UP000440978">
    <property type="component" value="Unassembled WGS sequence"/>
</dbReference>
<feature type="binding site" evidence="16">
    <location>
        <position position="76"/>
    </location>
    <ligand>
        <name>Zn(2+)</name>
        <dbReference type="ChEBI" id="CHEBI:29105"/>
        <label>1</label>
        <note>catalytic</note>
    </ligand>
</feature>
<dbReference type="PANTHER" id="PTHR43694:SF4">
    <property type="entry name" value="RIBONUCLEASE J 2"/>
    <property type="match status" value="1"/>
</dbReference>
<dbReference type="Gene3D" id="3.10.20.580">
    <property type="match status" value="1"/>
</dbReference>
<dbReference type="InterPro" id="IPR011108">
    <property type="entry name" value="RMMBL"/>
</dbReference>
<dbReference type="CDD" id="cd07714">
    <property type="entry name" value="RNaseJ_MBL-fold"/>
    <property type="match status" value="1"/>
</dbReference>
<evidence type="ECO:0000256" key="2">
    <source>
        <dbReference type="ARBA" id="ARBA00022490"/>
    </source>
</evidence>
<comment type="caution">
    <text evidence="18">The sequence shown here is derived from an EMBL/GenBank/DDBJ whole genome shotgun (WGS) entry which is preliminary data.</text>
</comment>
<comment type="subcellular location">
    <subcellularLocation>
        <location evidence="1 12 13">Cytoplasm</location>
    </subcellularLocation>
</comment>
<dbReference type="InterPro" id="IPR030854">
    <property type="entry name" value="RNase_J_bac"/>
</dbReference>
<keyword evidence="5 13" id="KW-0479">Metal-binding</keyword>
<keyword evidence="4 12" id="KW-0540">Nuclease</keyword>
<organism evidence="18 19">
    <name type="scientific">Terrilactibacillus tamarindi</name>
    <dbReference type="NCBI Taxonomy" id="2599694"/>
    <lineage>
        <taxon>Bacteria</taxon>
        <taxon>Bacillati</taxon>
        <taxon>Bacillota</taxon>
        <taxon>Bacilli</taxon>
        <taxon>Bacillales</taxon>
        <taxon>Bacillaceae</taxon>
        <taxon>Terrilactibacillus</taxon>
    </lineage>
</organism>
<evidence type="ECO:0000256" key="1">
    <source>
        <dbReference type="ARBA" id="ARBA00004496"/>
    </source>
</evidence>
<dbReference type="InterPro" id="IPR041636">
    <property type="entry name" value="RNase_J_C"/>
</dbReference>
<keyword evidence="16" id="KW-0106">Calcium</keyword>
<feature type="binding site" evidence="15">
    <location>
        <begin position="234"/>
        <end position="236"/>
    </location>
    <ligand>
        <name>substrate</name>
    </ligand>
</feature>
<dbReference type="FunFam" id="3.10.20.580:FF:000001">
    <property type="entry name" value="Ribonuclease J"/>
    <property type="match status" value="1"/>
</dbReference>
<evidence type="ECO:0000256" key="11">
    <source>
        <dbReference type="ARBA" id="ARBA00065702"/>
    </source>
</evidence>
<dbReference type="Pfam" id="PF17770">
    <property type="entry name" value="RNase_J_C"/>
    <property type="match status" value="1"/>
</dbReference>
<keyword evidence="8 16" id="KW-0862">Zinc</keyword>
<feature type="binding site" evidence="16">
    <location>
        <position position="443"/>
    </location>
    <ligand>
        <name>Ca(2+)</name>
        <dbReference type="ChEBI" id="CHEBI:29108"/>
    </ligand>
</feature>
<feature type="binding site" evidence="16">
    <location>
        <position position="74"/>
    </location>
    <ligand>
        <name>Zn(2+)</name>
        <dbReference type="ChEBI" id="CHEBI:29105"/>
        <label>1</label>
        <note>catalytic</note>
    </ligand>
</feature>
<dbReference type="GO" id="GO:0006364">
    <property type="term" value="P:rRNA processing"/>
    <property type="evidence" value="ECO:0007669"/>
    <property type="project" value="UniProtKB-UniRule"/>
</dbReference>
<comment type="cofactor">
    <cofactor evidence="13 16">
        <name>Zn(2+)</name>
        <dbReference type="ChEBI" id="CHEBI:29105"/>
    </cofactor>
    <text evidence="13 16">Binds 2 Zn(2+) ions per subunit. It is not clear if Zn(2+) or Mg(2+) is physiologically important.</text>
</comment>
<dbReference type="InterPro" id="IPR001279">
    <property type="entry name" value="Metallo-B-lactamas"/>
</dbReference>
<accession>A0A6N8CUK5</accession>
<evidence type="ECO:0000256" key="7">
    <source>
        <dbReference type="ARBA" id="ARBA00022801"/>
    </source>
</evidence>
<feature type="binding site" evidence="16">
    <location>
        <position position="51"/>
    </location>
    <ligand>
        <name>Ca(2+)</name>
        <dbReference type="ChEBI" id="CHEBI:29108"/>
    </ligand>
</feature>
<evidence type="ECO:0000256" key="16">
    <source>
        <dbReference type="PIRSR" id="PIRSR004803-3"/>
    </source>
</evidence>
<dbReference type="PIRSF" id="PIRSF004803">
    <property type="entry name" value="RnjA"/>
    <property type="match status" value="1"/>
</dbReference>
<dbReference type="EC" id="3.1.-.-" evidence="12 13"/>
<proteinExistence type="inferred from homology"/>
<dbReference type="Gene3D" id="3.40.50.10710">
    <property type="entry name" value="Metallo-hydrolase/oxidoreductase"/>
    <property type="match status" value="1"/>
</dbReference>
<dbReference type="GO" id="GO:0004534">
    <property type="term" value="F:5'-3' RNA exonuclease activity"/>
    <property type="evidence" value="ECO:0007669"/>
    <property type="project" value="UniProtKB-UniRule"/>
</dbReference>
<dbReference type="InterPro" id="IPR004613">
    <property type="entry name" value="RNase_J"/>
</dbReference>
<dbReference type="GO" id="GO:0003723">
    <property type="term" value="F:RNA binding"/>
    <property type="evidence" value="ECO:0007669"/>
    <property type="project" value="UniProtKB-UniRule"/>
</dbReference>
<reference evidence="18 19" key="1">
    <citation type="submission" date="2019-11" db="EMBL/GenBank/DDBJ databases">
        <title>Terrilactibacillus tamarindus sp. nov. BCM23-1 isolated from bark of Tamarindus indica.</title>
        <authorList>
            <person name="Kingkaew E."/>
            <person name="Tanasupawat S."/>
        </authorList>
    </citation>
    <scope>NUCLEOTIDE SEQUENCE [LARGE SCALE GENOMIC DNA]</scope>
    <source>
        <strain evidence="18 19">BCM23-1</strain>
    </source>
</reference>
<dbReference type="Pfam" id="PF07521">
    <property type="entry name" value="RMMBL"/>
    <property type="match status" value="1"/>
</dbReference>
<feature type="binding site" evidence="16">
    <location>
        <position position="49"/>
    </location>
    <ligand>
        <name>Ca(2+)</name>
        <dbReference type="ChEBI" id="CHEBI:29108"/>
    </ligand>
</feature>
<keyword evidence="3 12" id="KW-0698">rRNA processing</keyword>
<feature type="active site" description="Proton acceptor" evidence="14">
    <location>
        <position position="368"/>
    </location>
</feature>
<evidence type="ECO:0000256" key="9">
    <source>
        <dbReference type="ARBA" id="ARBA00022839"/>
    </source>
</evidence>
<dbReference type="Pfam" id="PF22505">
    <property type="entry name" value="RNase_J_b_CASP"/>
    <property type="match status" value="1"/>
</dbReference>
<dbReference type="AlphaFoldDB" id="A0A6N8CUK5"/>
<dbReference type="RefSeq" id="WP_155220496.1">
    <property type="nucleotide sequence ID" value="NZ_WNHB01000022.1"/>
</dbReference>
<evidence type="ECO:0000256" key="5">
    <source>
        <dbReference type="ARBA" id="ARBA00022723"/>
    </source>
</evidence>
<feature type="domain" description="Metallo-beta-lactamase" evidence="17">
    <location>
        <begin position="21"/>
        <end position="217"/>
    </location>
</feature>
<dbReference type="InterPro" id="IPR042173">
    <property type="entry name" value="RNase_J_2"/>
</dbReference>
<evidence type="ECO:0000259" key="17">
    <source>
        <dbReference type="SMART" id="SM00849"/>
    </source>
</evidence>
<dbReference type="GO" id="GO:0004521">
    <property type="term" value="F:RNA endonuclease activity"/>
    <property type="evidence" value="ECO:0007669"/>
    <property type="project" value="UniProtKB-UniRule"/>
</dbReference>
<comment type="function">
    <text evidence="12">An RNase that has 5'-3' exonuclease and possibly endonuclease activity. Involved in maturation of rRNA and in some organisms also mRNA maturation and/or decay.</text>
</comment>
<evidence type="ECO:0000256" key="3">
    <source>
        <dbReference type="ARBA" id="ARBA00022552"/>
    </source>
</evidence>
<dbReference type="InterPro" id="IPR055132">
    <property type="entry name" value="RNase_J_b_CASP"/>
</dbReference>
<dbReference type="Gene3D" id="3.60.15.10">
    <property type="entry name" value="Ribonuclease Z/Hydroxyacylglutathione hydrolase-like"/>
    <property type="match status" value="1"/>
</dbReference>
<dbReference type="NCBIfam" id="TIGR00649">
    <property type="entry name" value="MG423"/>
    <property type="match status" value="1"/>
</dbReference>
<feature type="binding site" evidence="16">
    <location>
        <position position="390"/>
    </location>
    <ligand>
        <name>Zn(2+)</name>
        <dbReference type="ChEBI" id="CHEBI:29105"/>
        <label>2</label>
        <note>catalytic</note>
    </ligand>
</feature>
<evidence type="ECO:0000313" key="19">
    <source>
        <dbReference type="Proteomes" id="UP000440978"/>
    </source>
</evidence>
<evidence type="ECO:0000256" key="15">
    <source>
        <dbReference type="PIRSR" id="PIRSR004803-2"/>
    </source>
</evidence>
<dbReference type="GO" id="GO:0006397">
    <property type="term" value="P:mRNA processing"/>
    <property type="evidence" value="ECO:0007669"/>
    <property type="project" value="UniProtKB-ARBA"/>
</dbReference>
<dbReference type="InterPro" id="IPR036866">
    <property type="entry name" value="RibonucZ/Hydroxyglut_hydro"/>
</dbReference>
<dbReference type="GO" id="GO:0005737">
    <property type="term" value="C:cytoplasm"/>
    <property type="evidence" value="ECO:0007669"/>
    <property type="project" value="UniProtKB-SubCell"/>
</dbReference>
<evidence type="ECO:0000256" key="14">
    <source>
        <dbReference type="PIRSR" id="PIRSR004803-1"/>
    </source>
</evidence>
<dbReference type="InterPro" id="IPR001587">
    <property type="entry name" value="RNase_J_CS"/>
</dbReference>
<dbReference type="EMBL" id="WNHB01000022">
    <property type="protein sequence ID" value="MTT32863.1"/>
    <property type="molecule type" value="Genomic_DNA"/>
</dbReference>
<evidence type="ECO:0000256" key="4">
    <source>
        <dbReference type="ARBA" id="ARBA00022722"/>
    </source>
</evidence>
<evidence type="ECO:0000256" key="6">
    <source>
        <dbReference type="ARBA" id="ARBA00022759"/>
    </source>
</evidence>
<gene>
    <name evidence="12" type="primary">rnj</name>
    <name evidence="18" type="ORF">GMB86_12690</name>
</gene>
<evidence type="ECO:0000256" key="10">
    <source>
        <dbReference type="ARBA" id="ARBA00022884"/>
    </source>
</evidence>
<feature type="binding site" evidence="16">
    <location>
        <position position="79"/>
    </location>
    <ligand>
        <name>Zn(2+)</name>
        <dbReference type="ChEBI" id="CHEBI:29105"/>
        <label>2</label>
        <note>catalytic</note>
    </ligand>
</feature>
<feature type="binding site" evidence="16">
    <location>
        <position position="143"/>
    </location>
    <ligand>
        <name>Zn(2+)</name>
        <dbReference type="ChEBI" id="CHEBI:29105"/>
        <label>1</label>
        <note>catalytic</note>
    </ligand>
</feature>